<dbReference type="EMBL" id="WBMS02000004">
    <property type="protein sequence ID" value="MWA00169.1"/>
    <property type="molecule type" value="Genomic_DNA"/>
</dbReference>
<keyword evidence="1" id="KW-0732">Signal</keyword>
<dbReference type="RefSeq" id="WP_151592681.1">
    <property type="nucleotide sequence ID" value="NZ_WBMS02000004.1"/>
</dbReference>
<feature type="signal peptide" evidence="1">
    <location>
        <begin position="1"/>
        <end position="22"/>
    </location>
</feature>
<name>A0A6I4MC05_9ACTN</name>
<dbReference type="Proteomes" id="UP000462055">
    <property type="component" value="Unassembled WGS sequence"/>
</dbReference>
<evidence type="ECO:0008006" key="4">
    <source>
        <dbReference type="Google" id="ProtNLM"/>
    </source>
</evidence>
<sequence length="290" mass="29564">MKSFLRAAAVAAPLTLALGAVAAPAQASPQAPATTAEAPAPGVPAFDFAKDCPPLPAGIDPALGLCMQMVVTGGSMKLGGLSQTITQPMRITVQSVQADASSNSEFTSVTLTGKPMTIPGGVLGLLGLTVPGLDDLPFNKVQVQPKYTGGFTFNLPNAGLELKIKIINDAVGKGCSIGSKKDPVKLDLGVDLGQISIVDEGDPADAFHHPPVLHTPAADTTFAVPKTDGCGLFGPVIDWKAGLPSASGNNAASFDTYLALAPYAPLPAASAQRKAVQDPVQQLRNLHITG</sequence>
<comment type="caution">
    <text evidence="2">The sequence shown here is derived from an EMBL/GenBank/DDBJ whole genome shotgun (WGS) entry which is preliminary data.</text>
</comment>
<accession>A0A6I4MC05</accession>
<evidence type="ECO:0000313" key="2">
    <source>
        <dbReference type="EMBL" id="MWA00169.1"/>
    </source>
</evidence>
<reference evidence="2" key="1">
    <citation type="submission" date="2019-12" db="EMBL/GenBank/DDBJ databases">
        <title>Actinomadura physcomitrii sp. nov., a novel actinomycete isolated from moss [Physcomitrium sphaericum (Ludw) Fuernr].</title>
        <authorList>
            <person name="Zhuang X."/>
        </authorList>
    </citation>
    <scope>NUCLEOTIDE SEQUENCE [LARGE SCALE GENOMIC DNA]</scope>
    <source>
        <strain evidence="2">LD22</strain>
    </source>
</reference>
<organism evidence="2 3">
    <name type="scientific">Actinomadura physcomitrii</name>
    <dbReference type="NCBI Taxonomy" id="2650748"/>
    <lineage>
        <taxon>Bacteria</taxon>
        <taxon>Bacillati</taxon>
        <taxon>Actinomycetota</taxon>
        <taxon>Actinomycetes</taxon>
        <taxon>Streptosporangiales</taxon>
        <taxon>Thermomonosporaceae</taxon>
        <taxon>Actinomadura</taxon>
    </lineage>
</organism>
<gene>
    <name evidence="2" type="ORF">F8568_007230</name>
</gene>
<evidence type="ECO:0000256" key="1">
    <source>
        <dbReference type="SAM" id="SignalP"/>
    </source>
</evidence>
<proteinExistence type="predicted"/>
<keyword evidence="3" id="KW-1185">Reference proteome</keyword>
<feature type="chain" id="PRO_5039320712" description="Secreted protein" evidence="1">
    <location>
        <begin position="23"/>
        <end position="290"/>
    </location>
</feature>
<dbReference type="AlphaFoldDB" id="A0A6I4MC05"/>
<evidence type="ECO:0000313" key="3">
    <source>
        <dbReference type="Proteomes" id="UP000462055"/>
    </source>
</evidence>
<protein>
    <recommendedName>
        <fullName evidence="4">Secreted protein</fullName>
    </recommendedName>
</protein>